<dbReference type="PANTHER" id="PTHR33254">
    <property type="entry name" value="4-HYDROXY-4-METHYL-2-OXOGLUTARATE ALDOLASE 3-RELATED"/>
    <property type="match status" value="1"/>
</dbReference>
<evidence type="ECO:0000256" key="9">
    <source>
        <dbReference type="ARBA" id="ARBA00030169"/>
    </source>
</evidence>
<evidence type="ECO:0000256" key="4">
    <source>
        <dbReference type="ARBA" id="ARBA00011233"/>
    </source>
</evidence>
<dbReference type="SUPFAM" id="SSF89562">
    <property type="entry name" value="RraA-like"/>
    <property type="match status" value="1"/>
</dbReference>
<dbReference type="RefSeq" id="WP_115772067.1">
    <property type="nucleotide sequence ID" value="NZ_PIOC01000010.1"/>
</dbReference>
<comment type="catalytic activity">
    <reaction evidence="1">
        <text>4-hydroxy-4-methyl-2-oxoglutarate = 2 pyruvate</text>
        <dbReference type="Rhea" id="RHEA:22748"/>
        <dbReference type="ChEBI" id="CHEBI:15361"/>
        <dbReference type="ChEBI" id="CHEBI:58276"/>
        <dbReference type="EC" id="4.1.3.17"/>
    </reaction>
</comment>
<evidence type="ECO:0000256" key="7">
    <source>
        <dbReference type="ARBA" id="ARBA00016549"/>
    </source>
</evidence>
<reference evidence="14" key="1">
    <citation type="submission" date="2017-11" db="EMBL/GenBank/DDBJ databases">
        <authorList>
            <person name="Zhu W."/>
        </authorList>
    </citation>
    <scope>NUCLEOTIDE SEQUENCE [LARGE SCALE GENOMIC DNA]</scope>
    <source>
        <strain evidence="14">CAU 1183</strain>
    </source>
</reference>
<dbReference type="EC" id="4.1.1.112" evidence="6"/>
<name>A0A3D8PX62_9BACI</name>
<keyword evidence="12" id="KW-0479">Metal-binding</keyword>
<evidence type="ECO:0000256" key="8">
    <source>
        <dbReference type="ARBA" id="ARBA00025046"/>
    </source>
</evidence>
<dbReference type="GO" id="GO:0047443">
    <property type="term" value="F:4-hydroxy-4-methyl-2-oxoglutarate aldolase activity"/>
    <property type="evidence" value="ECO:0007669"/>
    <property type="project" value="UniProtKB-EC"/>
</dbReference>
<comment type="similarity">
    <text evidence="3">Belongs to the class II aldolase/RraA-like family.</text>
</comment>
<evidence type="ECO:0000256" key="2">
    <source>
        <dbReference type="ARBA" id="ARBA00001968"/>
    </source>
</evidence>
<dbReference type="InterPro" id="IPR036704">
    <property type="entry name" value="RraA/RraA-like_sf"/>
</dbReference>
<comment type="cofactor">
    <cofactor evidence="2">
        <name>a divalent metal cation</name>
        <dbReference type="ChEBI" id="CHEBI:60240"/>
    </cofactor>
</comment>
<dbReference type="PANTHER" id="PTHR33254:SF16">
    <property type="entry name" value="BLR3842 PROTEIN"/>
    <property type="match status" value="1"/>
</dbReference>
<dbReference type="InterPro" id="IPR005493">
    <property type="entry name" value="RraA/RraA-like"/>
</dbReference>
<proteinExistence type="inferred from homology"/>
<gene>
    <name evidence="13" type="ORF">CWR48_05300</name>
</gene>
<keyword evidence="12" id="KW-0460">Magnesium</keyword>
<dbReference type="Pfam" id="PF03737">
    <property type="entry name" value="RraA-like"/>
    <property type="match status" value="1"/>
</dbReference>
<dbReference type="NCBIfam" id="NF006093">
    <property type="entry name" value="PRK08245.1"/>
    <property type="match status" value="1"/>
</dbReference>
<dbReference type="Gene3D" id="3.50.30.40">
    <property type="entry name" value="Ribonuclease E inhibitor RraA/RraA-like"/>
    <property type="match status" value="1"/>
</dbReference>
<feature type="binding site" evidence="12">
    <location>
        <position position="131"/>
    </location>
    <ligand>
        <name>Mg(2+)</name>
        <dbReference type="ChEBI" id="CHEBI:18420"/>
    </ligand>
</feature>
<dbReference type="OrthoDB" id="9784786at2"/>
<keyword evidence="14" id="KW-1185">Reference proteome</keyword>
<comment type="subunit">
    <text evidence="4">Homotrimer.</text>
</comment>
<evidence type="ECO:0000256" key="1">
    <source>
        <dbReference type="ARBA" id="ARBA00001342"/>
    </source>
</evidence>
<evidence type="ECO:0000313" key="13">
    <source>
        <dbReference type="EMBL" id="RDW20127.1"/>
    </source>
</evidence>
<dbReference type="AlphaFoldDB" id="A0A3D8PX62"/>
<comment type="catalytic activity">
    <reaction evidence="11">
        <text>oxaloacetate + H(+) = pyruvate + CO2</text>
        <dbReference type="Rhea" id="RHEA:15641"/>
        <dbReference type="ChEBI" id="CHEBI:15361"/>
        <dbReference type="ChEBI" id="CHEBI:15378"/>
        <dbReference type="ChEBI" id="CHEBI:16452"/>
        <dbReference type="ChEBI" id="CHEBI:16526"/>
        <dbReference type="EC" id="4.1.1.112"/>
    </reaction>
</comment>
<comment type="cofactor">
    <cofactor evidence="12">
        <name>Mg(2+)</name>
        <dbReference type="ChEBI" id="CHEBI:18420"/>
    </cofactor>
</comment>
<sequence>MSNKTTLLPITTESKKKLQEVSTASLTSQLLKRGFRNTFIPNLTPTRPDLRMVGYAYTLRYVPAREDIGMEVDYDNDTNLQRIAVESIEDEHVLVIDARGELGAASFGHILGTRLMQRHIAGLVTDGALRDSPRFKNLDLPTYYQGVHATTSSIKHHPADINTPIGCNGVLVMPGDIIVGDAEGVVVIPKDIANVVAHDAYEQDLLEEFILKKVEEGASIKSVYPASAETLEDYKKYRKYHDHPLGRHDI</sequence>
<dbReference type="EC" id="4.1.3.17" evidence="5"/>
<dbReference type="Proteomes" id="UP000257143">
    <property type="component" value="Unassembled WGS sequence"/>
</dbReference>
<dbReference type="GO" id="GO:0046872">
    <property type="term" value="F:metal ion binding"/>
    <property type="evidence" value="ECO:0007669"/>
    <property type="project" value="UniProtKB-KW"/>
</dbReference>
<accession>A0A3D8PX62</accession>
<evidence type="ECO:0000313" key="14">
    <source>
        <dbReference type="Proteomes" id="UP000257143"/>
    </source>
</evidence>
<evidence type="ECO:0000256" key="5">
    <source>
        <dbReference type="ARBA" id="ARBA00012213"/>
    </source>
</evidence>
<evidence type="ECO:0000256" key="11">
    <source>
        <dbReference type="ARBA" id="ARBA00047973"/>
    </source>
</evidence>
<evidence type="ECO:0000256" key="10">
    <source>
        <dbReference type="ARBA" id="ARBA00032305"/>
    </source>
</evidence>
<protein>
    <recommendedName>
        <fullName evidence="7">Putative 4-hydroxy-4-methyl-2-oxoglutarate aldolase</fullName>
        <ecNumber evidence="6">4.1.1.112</ecNumber>
        <ecNumber evidence="5">4.1.3.17</ecNumber>
    </recommendedName>
    <alternativeName>
        <fullName evidence="10">Oxaloacetate decarboxylase</fullName>
    </alternativeName>
    <alternativeName>
        <fullName evidence="9">RraA-like protein</fullName>
    </alternativeName>
</protein>
<dbReference type="CDD" id="cd16841">
    <property type="entry name" value="RraA_family"/>
    <property type="match status" value="1"/>
</dbReference>
<evidence type="ECO:0000256" key="6">
    <source>
        <dbReference type="ARBA" id="ARBA00012947"/>
    </source>
</evidence>
<evidence type="ECO:0000256" key="12">
    <source>
        <dbReference type="PIRSR" id="PIRSR605493-1"/>
    </source>
</evidence>
<dbReference type="GO" id="GO:0008948">
    <property type="term" value="F:oxaloacetate decarboxylase activity"/>
    <property type="evidence" value="ECO:0007669"/>
    <property type="project" value="UniProtKB-EC"/>
</dbReference>
<organism evidence="13 14">
    <name type="scientific">Oceanobacillus arenosus</name>
    <dbReference type="NCBI Taxonomy" id="1229153"/>
    <lineage>
        <taxon>Bacteria</taxon>
        <taxon>Bacillati</taxon>
        <taxon>Bacillota</taxon>
        <taxon>Bacilli</taxon>
        <taxon>Bacillales</taxon>
        <taxon>Bacillaceae</taxon>
        <taxon>Oceanobacillus</taxon>
    </lineage>
</organism>
<dbReference type="EMBL" id="PIOC01000010">
    <property type="protein sequence ID" value="RDW20127.1"/>
    <property type="molecule type" value="Genomic_DNA"/>
</dbReference>
<feature type="binding site" evidence="12">
    <location>
        <position position="130"/>
    </location>
    <ligand>
        <name>substrate</name>
    </ligand>
</feature>
<comment type="function">
    <text evidence="8">Catalyzes the aldol cleavage of 4-hydroxy-4-methyl-2-oxoglutarate (HMG) into 2 molecules of pyruvate. Also contains a secondary oxaloacetate (OAA) decarboxylase activity due to the common pyruvate enolate transition state formed following C-C bond cleavage in the retro-aldol and decarboxylation reactions.</text>
</comment>
<comment type="caution">
    <text evidence="13">The sequence shown here is derived from an EMBL/GenBank/DDBJ whole genome shotgun (WGS) entry which is preliminary data.</text>
</comment>
<evidence type="ECO:0000256" key="3">
    <source>
        <dbReference type="ARBA" id="ARBA00008621"/>
    </source>
</evidence>
<feature type="binding site" evidence="12">
    <location>
        <begin position="108"/>
        <end position="111"/>
    </location>
    <ligand>
        <name>substrate</name>
    </ligand>
</feature>